<dbReference type="InterPro" id="IPR006461">
    <property type="entry name" value="PLAC_motif_containing"/>
</dbReference>
<evidence type="ECO:0000313" key="2">
    <source>
        <dbReference type="EMBL" id="KAK7888998.1"/>
    </source>
</evidence>
<proteinExistence type="inferred from homology"/>
<dbReference type="PANTHER" id="PTHR16253">
    <property type="entry name" value="TETRATRICOPEPTIDE REPEAT PROTEIN 22"/>
    <property type="match status" value="1"/>
</dbReference>
<gene>
    <name evidence="2" type="ORF">WMY93_024558</name>
</gene>
<reference evidence="3" key="1">
    <citation type="submission" date="2024-04" db="EMBL/GenBank/DDBJ databases">
        <title>Salinicola lusitanus LLJ914,a marine bacterium isolated from the Okinawa Trough.</title>
        <authorList>
            <person name="Li J."/>
        </authorList>
    </citation>
    <scope>NUCLEOTIDE SEQUENCE [LARGE SCALE GENOMIC DNA]</scope>
</reference>
<comment type="similarity">
    <text evidence="1">Belongs to the cornifelin family.</text>
</comment>
<dbReference type="Gene3D" id="1.25.40.10">
    <property type="entry name" value="Tetratricopeptide repeat domain"/>
    <property type="match status" value="2"/>
</dbReference>
<keyword evidence="3" id="KW-1185">Reference proteome</keyword>
<sequence>MCKSICKEDPGNLNAWANLGYVYDRLGRELEAGECVEQVSSLMGLDGGELSQAESRLLAARCLAEQAYVFPYDVELDDDEELRERLTSALTLYNRALDYGGQMLPMEEKRSWYFKMALIYTRLDDIVKTKVDSEYSRLSHYNKGLKLLKETLESERPQHKALAWCHIGIMLERKDDFVTVPMSVHDCGYSATDPLSCYATAIKLASDEASILNMLAKVCFPLGKHEMATGNCNMALDVLPDPELNWQAYCTRAKINVIQYVRDLERAKLPDRQNLTAARKDLDKVLSVWPCLRTHLELAHVYYYMGVDALQESLLVDEAVVNNALVSLSHALQFKHGDTLPDLHILRGRCLLRKGEEQNAVDFSKRESENNGKSEQWNSGLLNCCDSCSTCCYGFFCCPCMACSVSGSFGENRCLPLCDMCGPSITSACALPLCVPPATLAMRVAIRHRYGIKGSVCNDICTSCFCVWCSWCQMHRELKYRKKDTVNMQPHSS</sequence>
<dbReference type="Pfam" id="PF13181">
    <property type="entry name" value="TPR_8"/>
    <property type="match status" value="1"/>
</dbReference>
<accession>A0AAW0N0Y6</accession>
<dbReference type="EMBL" id="JBBPFD010000018">
    <property type="protein sequence ID" value="KAK7888998.1"/>
    <property type="molecule type" value="Genomic_DNA"/>
</dbReference>
<name>A0AAW0N0Y6_9GOBI</name>
<evidence type="ECO:0000313" key="3">
    <source>
        <dbReference type="Proteomes" id="UP001460270"/>
    </source>
</evidence>
<organism evidence="2 3">
    <name type="scientific">Mugilogobius chulae</name>
    <name type="common">yellowstripe goby</name>
    <dbReference type="NCBI Taxonomy" id="88201"/>
    <lineage>
        <taxon>Eukaryota</taxon>
        <taxon>Metazoa</taxon>
        <taxon>Chordata</taxon>
        <taxon>Craniata</taxon>
        <taxon>Vertebrata</taxon>
        <taxon>Euteleostomi</taxon>
        <taxon>Actinopterygii</taxon>
        <taxon>Neopterygii</taxon>
        <taxon>Teleostei</taxon>
        <taxon>Neoteleostei</taxon>
        <taxon>Acanthomorphata</taxon>
        <taxon>Gobiaria</taxon>
        <taxon>Gobiiformes</taxon>
        <taxon>Gobioidei</taxon>
        <taxon>Gobiidae</taxon>
        <taxon>Gobionellinae</taxon>
        <taxon>Mugilogobius</taxon>
    </lineage>
</organism>
<dbReference type="Proteomes" id="UP001460270">
    <property type="component" value="Unassembled WGS sequence"/>
</dbReference>
<dbReference type="NCBIfam" id="TIGR01571">
    <property type="entry name" value="A_thal_Cys_rich"/>
    <property type="match status" value="1"/>
</dbReference>
<dbReference type="InterPro" id="IPR019734">
    <property type="entry name" value="TPR_rpt"/>
</dbReference>
<dbReference type="SUPFAM" id="SSF48452">
    <property type="entry name" value="TPR-like"/>
    <property type="match status" value="2"/>
</dbReference>
<dbReference type="InterPro" id="IPR011990">
    <property type="entry name" value="TPR-like_helical_dom_sf"/>
</dbReference>
<dbReference type="Pfam" id="PF04749">
    <property type="entry name" value="PLAC8"/>
    <property type="match status" value="1"/>
</dbReference>
<comment type="caution">
    <text evidence="2">The sequence shown here is derived from an EMBL/GenBank/DDBJ whole genome shotgun (WGS) entry which is preliminary data.</text>
</comment>
<dbReference type="AlphaFoldDB" id="A0AAW0N0Y6"/>
<protein>
    <submittedName>
        <fullName evidence="2">Uncharacterized protein</fullName>
    </submittedName>
</protein>
<dbReference type="InterPro" id="IPR042342">
    <property type="entry name" value="TTC22"/>
</dbReference>
<evidence type="ECO:0000256" key="1">
    <source>
        <dbReference type="ARBA" id="ARBA00009024"/>
    </source>
</evidence>
<dbReference type="PANTHER" id="PTHR16253:SF0">
    <property type="entry name" value="TETRATRICOPEPTIDE REPEAT PROTEIN 22"/>
    <property type="match status" value="1"/>
</dbReference>